<organism evidence="2 3">
    <name type="scientific">Ganoderma sinense ZZ0214-1</name>
    <dbReference type="NCBI Taxonomy" id="1077348"/>
    <lineage>
        <taxon>Eukaryota</taxon>
        <taxon>Fungi</taxon>
        <taxon>Dikarya</taxon>
        <taxon>Basidiomycota</taxon>
        <taxon>Agaricomycotina</taxon>
        <taxon>Agaricomycetes</taxon>
        <taxon>Polyporales</taxon>
        <taxon>Polyporaceae</taxon>
        <taxon>Ganoderma</taxon>
    </lineage>
</organism>
<evidence type="ECO:0000313" key="2">
    <source>
        <dbReference type="EMBL" id="PIL23054.1"/>
    </source>
</evidence>
<feature type="region of interest" description="Disordered" evidence="1">
    <location>
        <begin position="1"/>
        <end position="78"/>
    </location>
</feature>
<reference evidence="2 3" key="1">
    <citation type="journal article" date="2015" name="Sci. Rep.">
        <title>Chromosome-level genome map provides insights into diverse defense mechanisms in the medicinal fungus Ganoderma sinense.</title>
        <authorList>
            <person name="Zhu Y."/>
            <person name="Xu J."/>
            <person name="Sun C."/>
            <person name="Zhou S."/>
            <person name="Xu H."/>
            <person name="Nelson D.R."/>
            <person name="Qian J."/>
            <person name="Song J."/>
            <person name="Luo H."/>
            <person name="Xiang L."/>
            <person name="Li Y."/>
            <person name="Xu Z."/>
            <person name="Ji A."/>
            <person name="Wang L."/>
            <person name="Lu S."/>
            <person name="Hayward A."/>
            <person name="Sun W."/>
            <person name="Li X."/>
            <person name="Schwartz D.C."/>
            <person name="Wang Y."/>
            <person name="Chen S."/>
        </authorList>
    </citation>
    <scope>NUCLEOTIDE SEQUENCE [LARGE SCALE GENOMIC DNA]</scope>
    <source>
        <strain evidence="2 3">ZZ0214-1</strain>
    </source>
</reference>
<evidence type="ECO:0000256" key="1">
    <source>
        <dbReference type="SAM" id="MobiDB-lite"/>
    </source>
</evidence>
<dbReference type="Proteomes" id="UP000230002">
    <property type="component" value="Unassembled WGS sequence"/>
</dbReference>
<feature type="compositionally biased region" description="Low complexity" evidence="1">
    <location>
        <begin position="45"/>
        <end position="61"/>
    </location>
</feature>
<dbReference type="EMBL" id="AYKW01000068">
    <property type="protein sequence ID" value="PIL23054.1"/>
    <property type="molecule type" value="Genomic_DNA"/>
</dbReference>
<feature type="region of interest" description="Disordered" evidence="1">
    <location>
        <begin position="106"/>
        <end position="130"/>
    </location>
</feature>
<gene>
    <name evidence="2" type="ORF">GSI_14361</name>
</gene>
<protein>
    <submittedName>
        <fullName evidence="2">Uncharacterized protein</fullName>
    </submittedName>
</protein>
<sequence length="247" mass="25997">MSSRKNGGPATGSPRTNPTPPASASANAAPLTEPTASPLPVVAFSSPTPDVDDAPVASVPDTDPEPAKITASALPESSPSLHPTFAAFLEQAALAERARVLPVETDYTSTASSERSTPCPSTKASSASPLYTHADCDRPECIRAAKCIEDLYPLQREFAKAGMAYHPSMRGVYKAMEGAYRALYACEWKRTAALLREIVGTAPDRRAQASYLFTGSSSAISASTRQSCSTCVDRDGYAELELAADGY</sequence>
<comment type="caution">
    <text evidence="2">The sequence shown here is derived from an EMBL/GenBank/DDBJ whole genome shotgun (WGS) entry which is preliminary data.</text>
</comment>
<accession>A0A2G8RNG2</accession>
<proteinExistence type="predicted"/>
<feature type="compositionally biased region" description="Polar residues" evidence="1">
    <location>
        <begin position="106"/>
        <end position="129"/>
    </location>
</feature>
<keyword evidence="3" id="KW-1185">Reference proteome</keyword>
<dbReference type="AlphaFoldDB" id="A0A2G8RNG2"/>
<name>A0A2G8RNG2_9APHY</name>
<evidence type="ECO:0000313" key="3">
    <source>
        <dbReference type="Proteomes" id="UP000230002"/>
    </source>
</evidence>